<comment type="caution">
    <text evidence="2">The sequence shown here is derived from an EMBL/GenBank/DDBJ whole genome shotgun (WGS) entry which is preliminary data.</text>
</comment>
<accession>A0A1F5KRV7</accession>
<dbReference type="Proteomes" id="UP000178565">
    <property type="component" value="Unassembled WGS sequence"/>
</dbReference>
<sequence>MIKTLLIFLLPVLLLGGGYFYINFTASQNLQNPAEGSRNIDEPIEVPKSLPKSPEVDQDIAETTTTPTKSSQQTPAPTVVPVQPNSSLDAKVAALETVVNDLRIKVSNLEKSSSTQTSSSKPTIYIPLGSAGQTQDTNWTSLNSFQISLDPASYSGYTAMQLEVTMRLNQPGGEVFARLYNSSSGVAVSSEVSSTSTTSSVATSATFTLPSGSKNYLLQVKSKDGSLVFIDYARIKVNF</sequence>
<evidence type="ECO:0000313" key="3">
    <source>
        <dbReference type="Proteomes" id="UP000178565"/>
    </source>
</evidence>
<dbReference type="STRING" id="1797785.A3B45_01255"/>
<name>A0A1F5KRV7_9BACT</name>
<dbReference type="EMBL" id="MFDM01000015">
    <property type="protein sequence ID" value="OGE43656.1"/>
    <property type="molecule type" value="Genomic_DNA"/>
</dbReference>
<dbReference type="AlphaFoldDB" id="A0A1F5KRV7"/>
<feature type="region of interest" description="Disordered" evidence="1">
    <location>
        <begin position="32"/>
        <end position="83"/>
    </location>
</feature>
<reference evidence="2 3" key="1">
    <citation type="journal article" date="2016" name="Nat. Commun.">
        <title>Thousands of microbial genomes shed light on interconnected biogeochemical processes in an aquifer system.</title>
        <authorList>
            <person name="Anantharaman K."/>
            <person name="Brown C.T."/>
            <person name="Hug L.A."/>
            <person name="Sharon I."/>
            <person name="Castelle C.J."/>
            <person name="Probst A.J."/>
            <person name="Thomas B.C."/>
            <person name="Singh A."/>
            <person name="Wilkins M.J."/>
            <person name="Karaoz U."/>
            <person name="Brodie E.L."/>
            <person name="Williams K.H."/>
            <person name="Hubbard S.S."/>
            <person name="Banfield J.F."/>
        </authorList>
    </citation>
    <scope>NUCLEOTIDE SEQUENCE [LARGE SCALE GENOMIC DNA]</scope>
</reference>
<protein>
    <submittedName>
        <fullName evidence="2">Uncharacterized protein</fullName>
    </submittedName>
</protein>
<evidence type="ECO:0000256" key="1">
    <source>
        <dbReference type="SAM" id="MobiDB-lite"/>
    </source>
</evidence>
<feature type="compositionally biased region" description="Low complexity" evidence="1">
    <location>
        <begin position="63"/>
        <end position="83"/>
    </location>
</feature>
<gene>
    <name evidence="2" type="ORF">A3B45_01255</name>
</gene>
<proteinExistence type="predicted"/>
<evidence type="ECO:0000313" key="2">
    <source>
        <dbReference type="EMBL" id="OGE43656.1"/>
    </source>
</evidence>
<organism evidence="2 3">
    <name type="scientific">Candidatus Daviesbacteria bacterium RIFCSPLOWO2_01_FULL_39_12</name>
    <dbReference type="NCBI Taxonomy" id="1797785"/>
    <lineage>
        <taxon>Bacteria</taxon>
        <taxon>Candidatus Daviesiibacteriota</taxon>
    </lineage>
</organism>